<dbReference type="GO" id="GO:0030288">
    <property type="term" value="C:outer membrane-bounded periplasmic space"/>
    <property type="evidence" value="ECO:0007669"/>
    <property type="project" value="TreeGrafter"/>
</dbReference>
<feature type="domain" description="MurNAc-LAA" evidence="2">
    <location>
        <begin position="105"/>
        <end position="216"/>
    </location>
</feature>
<dbReference type="EMBL" id="AFNU02000001">
    <property type="protein sequence ID" value="ERJ13377.1"/>
    <property type="molecule type" value="Genomic_DNA"/>
</dbReference>
<dbReference type="GO" id="GO:0009253">
    <property type="term" value="P:peptidoglycan catabolic process"/>
    <property type="evidence" value="ECO:0007669"/>
    <property type="project" value="InterPro"/>
</dbReference>
<dbReference type="eggNOG" id="COG0860">
    <property type="taxonomic scope" value="Bacteria"/>
</dbReference>
<keyword evidence="1" id="KW-0378">Hydrolase</keyword>
<dbReference type="OrthoDB" id="9806267at2"/>
<evidence type="ECO:0000313" key="3">
    <source>
        <dbReference type="EMBL" id="ERJ13377.1"/>
    </source>
</evidence>
<dbReference type="Proteomes" id="UP000005707">
    <property type="component" value="Unassembled WGS sequence"/>
</dbReference>
<dbReference type="Gene3D" id="3.40.630.40">
    <property type="entry name" value="Zn-dependent exopeptidases"/>
    <property type="match status" value="1"/>
</dbReference>
<keyword evidence="4" id="KW-1185">Reference proteome</keyword>
<name>U2DYQ4_9MOLU</name>
<dbReference type="PANTHER" id="PTHR30404">
    <property type="entry name" value="N-ACETYLMURAMOYL-L-ALANINE AMIDASE"/>
    <property type="match status" value="1"/>
</dbReference>
<evidence type="ECO:0000313" key="4">
    <source>
        <dbReference type="Proteomes" id="UP000005707"/>
    </source>
</evidence>
<dbReference type="InParanoid" id="U2DYQ4"/>
<sequence length="227" mass="25774">MKKIVTILILLLSILFLLDLNKDAAAEQRYNNYVVYLDAGHGGYDGGASTRDGAQEKDLNLAISLYLRNYLESVGIKVLMIRDTDISLTDGSERTKKRSDMMNRIKLIRESDADLFISIHMNAFPSGRWYGSQTFYNSQDPNNKLIAEAIQKNLKDTLKNTYRNAKPSNNLFILKYSEKVGALVEAGFLSNSREGRLLQKPIYQQKVAYAIFLGIIEYFDQTTNSYS</sequence>
<dbReference type="GO" id="GO:0008745">
    <property type="term" value="F:N-acetylmuramoyl-L-alanine amidase activity"/>
    <property type="evidence" value="ECO:0007669"/>
    <property type="project" value="InterPro"/>
</dbReference>
<organism evidence="3 4">
    <name type="scientific">Haloplasma contractile SSD-17B</name>
    <dbReference type="NCBI Taxonomy" id="1033810"/>
    <lineage>
        <taxon>Bacteria</taxon>
        <taxon>Bacillati</taxon>
        <taxon>Mycoplasmatota</taxon>
        <taxon>Mollicutes</taxon>
        <taxon>Haloplasmatales</taxon>
        <taxon>Haloplasmataceae</taxon>
        <taxon>Haloplasma</taxon>
    </lineage>
</organism>
<dbReference type="Pfam" id="PF01520">
    <property type="entry name" value="Amidase_3"/>
    <property type="match status" value="1"/>
</dbReference>
<comment type="caution">
    <text evidence="3">The sequence shown here is derived from an EMBL/GenBank/DDBJ whole genome shotgun (WGS) entry which is preliminary data.</text>
</comment>
<protein>
    <submittedName>
        <fullName evidence="3">Germination-specific N-acetylmuramoyl-L-alanine amidase protein</fullName>
    </submittedName>
</protein>
<accession>U2DYQ4</accession>
<dbReference type="CDD" id="cd02696">
    <property type="entry name" value="MurNAc-LAA"/>
    <property type="match status" value="1"/>
</dbReference>
<dbReference type="STRING" id="1033810.HLPCO_000028"/>
<reference evidence="3 4" key="2">
    <citation type="journal article" date="2013" name="PLoS ONE">
        <title>INDIGO - INtegrated Data Warehouse of MIcrobial GenOmes with Examples from the Red Sea Extremophiles.</title>
        <authorList>
            <person name="Alam I."/>
            <person name="Antunes A."/>
            <person name="Kamau A.A."/>
            <person name="Ba Alawi W."/>
            <person name="Kalkatawi M."/>
            <person name="Stingl U."/>
            <person name="Bajic V.B."/>
        </authorList>
    </citation>
    <scope>NUCLEOTIDE SEQUENCE [LARGE SCALE GENOMIC DNA]</scope>
    <source>
        <strain evidence="3 4">SSD-17B</strain>
    </source>
</reference>
<dbReference type="SUPFAM" id="SSF53187">
    <property type="entry name" value="Zn-dependent exopeptidases"/>
    <property type="match status" value="1"/>
</dbReference>
<dbReference type="PANTHER" id="PTHR30404:SF0">
    <property type="entry name" value="N-ACETYLMURAMOYL-L-ALANINE AMIDASE AMIC"/>
    <property type="match status" value="1"/>
</dbReference>
<dbReference type="SMART" id="SM00646">
    <property type="entry name" value="Ami_3"/>
    <property type="match status" value="1"/>
</dbReference>
<dbReference type="AlphaFoldDB" id="U2DYQ4"/>
<dbReference type="InterPro" id="IPR002508">
    <property type="entry name" value="MurNAc-LAA_cat"/>
</dbReference>
<dbReference type="FunCoup" id="U2DYQ4">
    <property type="interactions" value="57"/>
</dbReference>
<dbReference type="InterPro" id="IPR050695">
    <property type="entry name" value="N-acetylmuramoyl_amidase_3"/>
</dbReference>
<gene>
    <name evidence="3" type="primary">cwlD</name>
    <name evidence="3" type="ORF">HLPCO_000028</name>
</gene>
<proteinExistence type="predicted"/>
<evidence type="ECO:0000256" key="1">
    <source>
        <dbReference type="ARBA" id="ARBA00022801"/>
    </source>
</evidence>
<evidence type="ECO:0000259" key="2">
    <source>
        <dbReference type="SMART" id="SM00646"/>
    </source>
</evidence>
<dbReference type="RefSeq" id="WP_008826516.1">
    <property type="nucleotide sequence ID" value="NZ_AFNU02000001.1"/>
</dbReference>
<reference evidence="3 4" key="1">
    <citation type="journal article" date="2011" name="J. Bacteriol.">
        <title>Genome sequence of Haloplasma contractile, an unusual contractile bacterium from a deep-sea anoxic brine lake.</title>
        <authorList>
            <person name="Antunes A."/>
            <person name="Alam I."/>
            <person name="El Dorry H."/>
            <person name="Siam R."/>
            <person name="Robertson A."/>
            <person name="Bajic V.B."/>
            <person name="Stingl U."/>
        </authorList>
    </citation>
    <scope>NUCLEOTIDE SEQUENCE [LARGE SCALE GENOMIC DNA]</scope>
    <source>
        <strain evidence="3 4">SSD-17B</strain>
    </source>
</reference>